<accession>A0A2S0RF75</accession>
<dbReference type="InterPro" id="IPR050344">
    <property type="entry name" value="Peptidase_M1_aminopeptidases"/>
</dbReference>
<evidence type="ECO:0000256" key="1">
    <source>
        <dbReference type="ARBA" id="ARBA00000098"/>
    </source>
</evidence>
<gene>
    <name evidence="15" type="ORF">HYN48_09370</name>
</gene>
<organism evidence="15 16">
    <name type="scientific">Flavobacterium magnum</name>
    <dbReference type="NCBI Taxonomy" id="2162713"/>
    <lineage>
        <taxon>Bacteria</taxon>
        <taxon>Pseudomonadati</taxon>
        <taxon>Bacteroidota</taxon>
        <taxon>Flavobacteriia</taxon>
        <taxon>Flavobacteriales</taxon>
        <taxon>Flavobacteriaceae</taxon>
        <taxon>Flavobacterium</taxon>
    </lineage>
</organism>
<dbReference type="Proteomes" id="UP000244193">
    <property type="component" value="Chromosome"/>
</dbReference>
<evidence type="ECO:0000256" key="6">
    <source>
        <dbReference type="ARBA" id="ARBA00022438"/>
    </source>
</evidence>
<dbReference type="CDD" id="cd09603">
    <property type="entry name" value="M1_APN_like"/>
    <property type="match status" value="1"/>
</dbReference>
<keyword evidence="6 15" id="KW-0031">Aminopeptidase</keyword>
<evidence type="ECO:0000256" key="10">
    <source>
        <dbReference type="ARBA" id="ARBA00022833"/>
    </source>
</evidence>
<keyword evidence="16" id="KW-1185">Reference proteome</keyword>
<dbReference type="GO" id="GO:0016020">
    <property type="term" value="C:membrane"/>
    <property type="evidence" value="ECO:0007669"/>
    <property type="project" value="TreeGrafter"/>
</dbReference>
<feature type="domain" description="Aminopeptidase N-like N-terminal" evidence="14">
    <location>
        <begin position="30"/>
        <end position="196"/>
    </location>
</feature>
<dbReference type="PANTHER" id="PTHR11533">
    <property type="entry name" value="PROTEASE M1 ZINC METALLOPROTEASE"/>
    <property type="match status" value="1"/>
</dbReference>
<dbReference type="GO" id="GO:0070006">
    <property type="term" value="F:metalloaminopeptidase activity"/>
    <property type="evidence" value="ECO:0007669"/>
    <property type="project" value="TreeGrafter"/>
</dbReference>
<dbReference type="AlphaFoldDB" id="A0A2S0RF75"/>
<evidence type="ECO:0000256" key="8">
    <source>
        <dbReference type="ARBA" id="ARBA00022723"/>
    </source>
</evidence>
<dbReference type="InterPro" id="IPR014782">
    <property type="entry name" value="Peptidase_M1_dom"/>
</dbReference>
<dbReference type="InterPro" id="IPR027268">
    <property type="entry name" value="Peptidase_M4/M1_CTD_sf"/>
</dbReference>
<dbReference type="OrthoDB" id="100605at2"/>
<dbReference type="GO" id="GO:0008270">
    <property type="term" value="F:zinc ion binding"/>
    <property type="evidence" value="ECO:0007669"/>
    <property type="project" value="InterPro"/>
</dbReference>
<dbReference type="InterPro" id="IPR045357">
    <property type="entry name" value="Aminopeptidase_N-like_N"/>
</dbReference>
<dbReference type="GO" id="GO:0042277">
    <property type="term" value="F:peptide binding"/>
    <property type="evidence" value="ECO:0007669"/>
    <property type="project" value="TreeGrafter"/>
</dbReference>
<evidence type="ECO:0000259" key="14">
    <source>
        <dbReference type="Pfam" id="PF17900"/>
    </source>
</evidence>
<dbReference type="GO" id="GO:0016285">
    <property type="term" value="F:alanyl aminopeptidase activity"/>
    <property type="evidence" value="ECO:0007669"/>
    <property type="project" value="UniProtKB-EC"/>
</dbReference>
<dbReference type="SUPFAM" id="SSF55486">
    <property type="entry name" value="Metalloproteases ('zincins'), catalytic domain"/>
    <property type="match status" value="1"/>
</dbReference>
<dbReference type="KEGG" id="fmg:HYN48_09370"/>
<dbReference type="PRINTS" id="PR00756">
    <property type="entry name" value="ALADIPTASE"/>
</dbReference>
<dbReference type="GO" id="GO:0005615">
    <property type="term" value="C:extracellular space"/>
    <property type="evidence" value="ECO:0007669"/>
    <property type="project" value="TreeGrafter"/>
</dbReference>
<evidence type="ECO:0000259" key="13">
    <source>
        <dbReference type="Pfam" id="PF01433"/>
    </source>
</evidence>
<dbReference type="InterPro" id="IPR001930">
    <property type="entry name" value="Peptidase_M1"/>
</dbReference>
<dbReference type="Pfam" id="PF17900">
    <property type="entry name" value="Peptidase_M1_N"/>
    <property type="match status" value="1"/>
</dbReference>
<dbReference type="EC" id="3.4.11.2" evidence="4"/>
<dbReference type="GO" id="GO:0043171">
    <property type="term" value="P:peptide catabolic process"/>
    <property type="evidence" value="ECO:0007669"/>
    <property type="project" value="TreeGrafter"/>
</dbReference>
<feature type="domain" description="Peptidase M1 membrane alanine aminopeptidase" evidence="13">
    <location>
        <begin position="236"/>
        <end position="434"/>
    </location>
</feature>
<dbReference type="Gene3D" id="2.60.40.1730">
    <property type="entry name" value="tricorn interacting facor f3 domain"/>
    <property type="match status" value="1"/>
</dbReference>
<proteinExistence type="inferred from homology"/>
<evidence type="ECO:0000256" key="12">
    <source>
        <dbReference type="SAM" id="SignalP"/>
    </source>
</evidence>
<feature type="signal peptide" evidence="12">
    <location>
        <begin position="1"/>
        <end position="15"/>
    </location>
</feature>
<dbReference type="Pfam" id="PF01433">
    <property type="entry name" value="Peptidase_M1"/>
    <property type="match status" value="1"/>
</dbReference>
<name>A0A2S0RF75_9FLAO</name>
<comment type="similarity">
    <text evidence="3">Belongs to the peptidase M1 family.</text>
</comment>
<keyword evidence="10" id="KW-0862">Zinc</keyword>
<evidence type="ECO:0000256" key="2">
    <source>
        <dbReference type="ARBA" id="ARBA00001947"/>
    </source>
</evidence>
<dbReference type="PANTHER" id="PTHR11533:SF174">
    <property type="entry name" value="PUROMYCIN-SENSITIVE AMINOPEPTIDASE-RELATED"/>
    <property type="match status" value="1"/>
</dbReference>
<evidence type="ECO:0000256" key="5">
    <source>
        <dbReference type="ARBA" id="ARBA00015611"/>
    </source>
</evidence>
<dbReference type="GO" id="GO:0005737">
    <property type="term" value="C:cytoplasm"/>
    <property type="evidence" value="ECO:0007669"/>
    <property type="project" value="TreeGrafter"/>
</dbReference>
<keyword evidence="7" id="KW-0645">Protease</keyword>
<evidence type="ECO:0000256" key="4">
    <source>
        <dbReference type="ARBA" id="ARBA00012564"/>
    </source>
</evidence>
<evidence type="ECO:0000313" key="16">
    <source>
        <dbReference type="Proteomes" id="UP000244193"/>
    </source>
</evidence>
<feature type="chain" id="PRO_5015732531" description="Aminopeptidase N" evidence="12">
    <location>
        <begin position="16"/>
        <end position="697"/>
    </location>
</feature>
<keyword evidence="12" id="KW-0732">Signal</keyword>
<evidence type="ECO:0000256" key="11">
    <source>
        <dbReference type="ARBA" id="ARBA00023049"/>
    </source>
</evidence>
<dbReference type="Gene3D" id="1.10.390.10">
    <property type="entry name" value="Neutral Protease Domain 2"/>
    <property type="match status" value="1"/>
</dbReference>
<dbReference type="RefSeq" id="WP_108370989.1">
    <property type="nucleotide sequence ID" value="NZ_CP028811.1"/>
</dbReference>
<evidence type="ECO:0000256" key="7">
    <source>
        <dbReference type="ARBA" id="ARBA00022670"/>
    </source>
</evidence>
<evidence type="ECO:0000256" key="3">
    <source>
        <dbReference type="ARBA" id="ARBA00010136"/>
    </source>
</evidence>
<comment type="cofactor">
    <cofactor evidence="2">
        <name>Zn(2+)</name>
        <dbReference type="ChEBI" id="CHEBI:29105"/>
    </cofactor>
</comment>
<comment type="catalytic activity">
    <reaction evidence="1">
        <text>Release of an N-terminal amino acid, Xaa-|-Yaa- from a peptide, amide or arylamide. Xaa is preferably Ala, but may be most amino acids including Pro (slow action). When a terminal hydrophobic residue is followed by a prolyl residue, the two may be released as an intact Xaa-Pro dipeptide.</text>
        <dbReference type="EC" id="3.4.11.2"/>
    </reaction>
</comment>
<keyword evidence="8" id="KW-0479">Metal-binding</keyword>
<evidence type="ECO:0000313" key="15">
    <source>
        <dbReference type="EMBL" id="AWA30275.1"/>
    </source>
</evidence>
<reference evidence="15 16" key="1">
    <citation type="submission" date="2018-04" db="EMBL/GenBank/DDBJ databases">
        <title>Genome sequencing of Flavobacterium sp. HYN0048.</title>
        <authorList>
            <person name="Yi H."/>
            <person name="Baek C."/>
        </authorList>
    </citation>
    <scope>NUCLEOTIDE SEQUENCE [LARGE SCALE GENOMIC DNA]</scope>
    <source>
        <strain evidence="15 16">HYN0048</strain>
    </source>
</reference>
<keyword evidence="9" id="KW-0378">Hydrolase</keyword>
<dbReference type="GO" id="GO:0006508">
    <property type="term" value="P:proteolysis"/>
    <property type="evidence" value="ECO:0007669"/>
    <property type="project" value="UniProtKB-KW"/>
</dbReference>
<dbReference type="EMBL" id="CP028811">
    <property type="protein sequence ID" value="AWA30275.1"/>
    <property type="molecule type" value="Genomic_DNA"/>
</dbReference>
<dbReference type="InterPro" id="IPR042097">
    <property type="entry name" value="Aminopeptidase_N-like_N_sf"/>
</dbReference>
<protein>
    <recommendedName>
        <fullName evidence="5">Aminopeptidase N</fullName>
        <ecNumber evidence="4">3.4.11.2</ecNumber>
    </recommendedName>
</protein>
<dbReference type="SUPFAM" id="SSF63737">
    <property type="entry name" value="Leukotriene A4 hydrolase N-terminal domain"/>
    <property type="match status" value="1"/>
</dbReference>
<keyword evidence="11" id="KW-0482">Metalloprotease</keyword>
<evidence type="ECO:0000256" key="9">
    <source>
        <dbReference type="ARBA" id="ARBA00022801"/>
    </source>
</evidence>
<sequence length="697" mass="81429">MRYLLIFLCSGLAFAQQTRFVDFKSVTGQVTPHPEEKSVTGWAHYDFQVLSKTDTVRIDAVNMSIMDMTVNGRHARFKNSGKQILLFEGFRKGANKVAFAFKAFPKQALYFTGRGESQQIWTQGQGKNTSHWFPSFDDVNEKVIFNMQVITGIDVDVISNGTYSATPKKDDHTLFDGKGKYKISYFSMDKPMSSYLLMLAIGNFTRKTETSASGVPLEYYLPDEDAAKFESTYRYSKRIFDYLEKEIGVPYPWKIYRQIPAHDFIYGGMENTTSTLFNEIYVVDEIGFNDNNYLNVNAHELAHQWFGDMVTAKSSRHHWLQEGFATYYALLAEKEVFGDDYFNQRLYENAEEIQRAAKTDTIPILNEKASSLSFYQKGAWALHVLRENVGADRFRKAVKNYVEKYQFKNADTDEFLAEINKVSDYNTDDFRKRWLESGIFPIQEVLAILKKNRFITEYFRVADMAKIPLAQKEKEFEQILASNVFYPVKQEIVNQLQQLPFEEEKNLLLRAMQTNDVLVRQTVAMHWDKIPDGFKTEYETLLDDPSYYTREIAMNKLWSQFPEDSKRLLDKSDGWIGLIDKNLRIMWLSMALKTKDYRPEKKSGYYDELLGYASPDFRVNTRINALDKLIFLDKNDKNYIPYLINGLVSHIPRFSKFSRDRIRTQLKVQSHREYYESLLESLPENERVQLDKLLKEK</sequence>